<accession>A0A5C4SMC8</accession>
<sequence>MEQKVKFKGILKDFEFKGVNRELIDYLVNIGVYSPDDDFELASYGNSMVLEDMLRLDGIAYFLNRPFLEEIYNELECFVADSAVDIIIDLQKEIELSINRHIDKPKKRRAIKKKHKELFKKLNIDNEYYYYEIDSELIGWSKWKERICELDATIPELVLNHLLNEDYYLAQMDEFKGLGFKYPVLALNLNRWSAYFIFKSVSKYLNDELAKIDILENTGGKSIDVKIKELENSNQLDAKNVKKANLKILFEEAGQKEVYKNVIKDLIDRNIIKKTEDSYEVVIPTKYQIRGGQSFICSIGMQLYNKGYIQKCHDGEKITEALNNTFINSSVSRKNYFSLKESPRQSEYLHLTNFIPYNRSIV</sequence>
<protein>
    <submittedName>
        <fullName evidence="1">Uncharacterized protein</fullName>
    </submittedName>
</protein>
<dbReference type="EMBL" id="VDCS01000007">
    <property type="protein sequence ID" value="TNJ44523.1"/>
    <property type="molecule type" value="Genomic_DNA"/>
</dbReference>
<keyword evidence="2" id="KW-1185">Reference proteome</keyword>
<dbReference type="AlphaFoldDB" id="A0A5C4SMC8"/>
<gene>
    <name evidence="1" type="ORF">FGF67_07710</name>
</gene>
<comment type="caution">
    <text evidence="1">The sequence shown here is derived from an EMBL/GenBank/DDBJ whole genome shotgun (WGS) entry which is preliminary data.</text>
</comment>
<dbReference type="RefSeq" id="WP_139696418.1">
    <property type="nucleotide sequence ID" value="NZ_CP074074.1"/>
</dbReference>
<proteinExistence type="predicted"/>
<reference evidence="1 2" key="1">
    <citation type="submission" date="2019-05" db="EMBL/GenBank/DDBJ databases">
        <title>Tamlana fucoidanivorans sp. nov., isolated from the surface of algae collected from Fujian province in China.</title>
        <authorList>
            <person name="Li J."/>
        </authorList>
    </citation>
    <scope>NUCLEOTIDE SEQUENCE [LARGE SCALE GENOMIC DNA]</scope>
    <source>
        <strain evidence="1 2">CW2-9</strain>
    </source>
</reference>
<name>A0A5C4SMC8_9FLAO</name>
<evidence type="ECO:0000313" key="2">
    <source>
        <dbReference type="Proteomes" id="UP000308713"/>
    </source>
</evidence>
<evidence type="ECO:0000313" key="1">
    <source>
        <dbReference type="EMBL" id="TNJ44523.1"/>
    </source>
</evidence>
<dbReference type="Proteomes" id="UP000308713">
    <property type="component" value="Unassembled WGS sequence"/>
</dbReference>
<organism evidence="1 2">
    <name type="scientific">Allotamlana fucoidanivorans</name>
    <dbReference type="NCBI Taxonomy" id="2583814"/>
    <lineage>
        <taxon>Bacteria</taxon>
        <taxon>Pseudomonadati</taxon>
        <taxon>Bacteroidota</taxon>
        <taxon>Flavobacteriia</taxon>
        <taxon>Flavobacteriales</taxon>
        <taxon>Flavobacteriaceae</taxon>
        <taxon>Allotamlana</taxon>
    </lineage>
</organism>